<evidence type="ECO:0000256" key="1">
    <source>
        <dbReference type="SAM" id="Phobius"/>
    </source>
</evidence>
<protein>
    <submittedName>
        <fullName evidence="2">Uncharacterized protein</fullName>
    </submittedName>
</protein>
<keyword evidence="3" id="KW-1185">Reference proteome</keyword>
<feature type="transmembrane region" description="Helical" evidence="1">
    <location>
        <begin position="7"/>
        <end position="25"/>
    </location>
</feature>
<dbReference type="STRING" id="2325.TKV_c04150"/>
<dbReference type="EMBL" id="CP009170">
    <property type="protein sequence ID" value="AIS51619.1"/>
    <property type="molecule type" value="Genomic_DNA"/>
</dbReference>
<gene>
    <name evidence="2" type="ORF">TKV_c04150</name>
</gene>
<reference evidence="3" key="1">
    <citation type="journal article" date="2015" name="Genome Announc.">
        <title>Whole-Genome Sequences of 80 Environmental and Clinical Isolates of Burkholderia pseudomallei.</title>
        <authorList>
            <person name="Johnson S.L."/>
            <person name="Baker A.L."/>
            <person name="Chain P.S."/>
            <person name="Currie B.J."/>
            <person name="Daligault H.E."/>
            <person name="Davenport K.W."/>
            <person name="Davis C.B."/>
            <person name="Inglis T.J."/>
            <person name="Kaestli M."/>
            <person name="Koren S."/>
            <person name="Mayo M."/>
            <person name="Merritt A.J."/>
            <person name="Price E.P."/>
            <person name="Sarovich D.S."/>
            <person name="Warner J."/>
            <person name="Rosovitz M.J."/>
        </authorList>
    </citation>
    <scope>NUCLEOTIDE SEQUENCE [LARGE SCALE GENOMIC DNA]</scope>
    <source>
        <strain evidence="3">DSM 2030</strain>
    </source>
</reference>
<name>A0A097AP56_THEKI</name>
<dbReference type="HOGENOM" id="CLU_1834229_0_0_9"/>
<organism evidence="2 3">
    <name type="scientific">Thermoanaerobacter kivui</name>
    <name type="common">Acetogenium kivui</name>
    <dbReference type="NCBI Taxonomy" id="2325"/>
    <lineage>
        <taxon>Bacteria</taxon>
        <taxon>Bacillati</taxon>
        <taxon>Bacillota</taxon>
        <taxon>Clostridia</taxon>
        <taxon>Thermoanaerobacterales</taxon>
        <taxon>Thermoanaerobacteraceae</taxon>
        <taxon>Thermoanaerobacter</taxon>
    </lineage>
</organism>
<accession>A0A097AP56</accession>
<dbReference type="RefSeq" id="WP_003871101.1">
    <property type="nucleotide sequence ID" value="NZ_CP009170.1"/>
</dbReference>
<evidence type="ECO:0000313" key="3">
    <source>
        <dbReference type="Proteomes" id="UP000029669"/>
    </source>
</evidence>
<sequence>MYRKIRVIVLIVIIYFIAILAKNLYEYRVKTIDEAIGFNLDNVYKVEILRNEQPKITEDKEKIKELTEWLRGYKYKMSSTVKGKIDFSYYVINFYSHVENGFIAFDKDNKKIIIVNGYTYDVFDNSIVQDYLQSFWESIR</sequence>
<keyword evidence="1" id="KW-0812">Transmembrane</keyword>
<dbReference type="AlphaFoldDB" id="A0A097AP56"/>
<keyword evidence="1" id="KW-0472">Membrane</keyword>
<evidence type="ECO:0000313" key="2">
    <source>
        <dbReference type="EMBL" id="AIS51619.1"/>
    </source>
</evidence>
<dbReference type="Proteomes" id="UP000029669">
    <property type="component" value="Chromosome"/>
</dbReference>
<keyword evidence="1" id="KW-1133">Transmembrane helix</keyword>
<proteinExistence type="predicted"/>
<dbReference type="KEGG" id="tki:TKV_c04150"/>